<keyword evidence="6" id="KW-0675">Receptor</keyword>
<gene>
    <name evidence="9" type="ORF">QE152_g7292</name>
</gene>
<keyword evidence="10" id="KW-1185">Reference proteome</keyword>
<dbReference type="SUPFAM" id="SSF53850">
    <property type="entry name" value="Periplasmic binding protein-like II"/>
    <property type="match status" value="1"/>
</dbReference>
<dbReference type="GO" id="GO:0005886">
    <property type="term" value="C:plasma membrane"/>
    <property type="evidence" value="ECO:0007669"/>
    <property type="project" value="UniProtKB-SubCell"/>
</dbReference>
<evidence type="ECO:0000313" key="10">
    <source>
        <dbReference type="Proteomes" id="UP001458880"/>
    </source>
</evidence>
<dbReference type="Gene3D" id="3.40.190.10">
    <property type="entry name" value="Periplasmic binding protein-like II"/>
    <property type="match status" value="2"/>
</dbReference>
<evidence type="ECO:0000256" key="5">
    <source>
        <dbReference type="ARBA" id="ARBA00023136"/>
    </source>
</evidence>
<dbReference type="PANTHER" id="PTHR42643:SF30">
    <property type="entry name" value="IONOTROPIC RECEPTOR 40A-RELATED"/>
    <property type="match status" value="1"/>
</dbReference>
<proteinExistence type="predicted"/>
<evidence type="ECO:0000313" key="9">
    <source>
        <dbReference type="EMBL" id="KAK9744994.1"/>
    </source>
</evidence>
<name>A0AAW1MF39_POPJA</name>
<keyword evidence="5 8" id="KW-0472">Membrane</keyword>
<dbReference type="EMBL" id="JASPKY010000053">
    <property type="protein sequence ID" value="KAK9744994.1"/>
    <property type="molecule type" value="Genomic_DNA"/>
</dbReference>
<feature type="transmembrane region" description="Helical" evidence="8">
    <location>
        <begin position="202"/>
        <end position="223"/>
    </location>
</feature>
<sequence>MYSANLTSLLAKPVREKSINNLIQLEEAMIYKKFQLYVEKYSSIHRLLENGTSIYGRLWDLMSTRQSSYLINSIEDGVKMVKDFRNVVVIAGRETLFFDTQRFGPSHFHLSEKINTAYSAIAFQQGCPYIDNVNRILMAIFEGGILTKMTEDEYEKLGKLQTQQVKNNGKQLDITAESRKDIKIAEYDNKLKAINIKMLQGAFYLLFIGYFIAGTTLLLEILYAKQQDNLSRNHKQKFNCTTRVWRKFIRNVRIFIGRLKRGICRVFNEAIISTLDYME</sequence>
<dbReference type="InterPro" id="IPR052192">
    <property type="entry name" value="Insect_Ionotropic_Sensory_Rcpt"/>
</dbReference>
<dbReference type="PANTHER" id="PTHR42643">
    <property type="entry name" value="IONOTROPIC RECEPTOR 20A-RELATED"/>
    <property type="match status" value="1"/>
</dbReference>
<evidence type="ECO:0000256" key="3">
    <source>
        <dbReference type="ARBA" id="ARBA00022692"/>
    </source>
</evidence>
<comment type="subcellular location">
    <subcellularLocation>
        <location evidence="1">Cell membrane</location>
        <topology evidence="1">Multi-pass membrane protein</topology>
    </subcellularLocation>
</comment>
<keyword evidence="4 8" id="KW-1133">Transmembrane helix</keyword>
<keyword evidence="2" id="KW-1003">Cell membrane</keyword>
<evidence type="ECO:0000256" key="2">
    <source>
        <dbReference type="ARBA" id="ARBA00022475"/>
    </source>
</evidence>
<organism evidence="9 10">
    <name type="scientific">Popillia japonica</name>
    <name type="common">Japanese beetle</name>
    <dbReference type="NCBI Taxonomy" id="7064"/>
    <lineage>
        <taxon>Eukaryota</taxon>
        <taxon>Metazoa</taxon>
        <taxon>Ecdysozoa</taxon>
        <taxon>Arthropoda</taxon>
        <taxon>Hexapoda</taxon>
        <taxon>Insecta</taxon>
        <taxon>Pterygota</taxon>
        <taxon>Neoptera</taxon>
        <taxon>Endopterygota</taxon>
        <taxon>Coleoptera</taxon>
        <taxon>Polyphaga</taxon>
        <taxon>Scarabaeiformia</taxon>
        <taxon>Scarabaeidae</taxon>
        <taxon>Rutelinae</taxon>
        <taxon>Popillia</taxon>
    </lineage>
</organism>
<keyword evidence="7" id="KW-0325">Glycoprotein</keyword>
<evidence type="ECO:0000256" key="7">
    <source>
        <dbReference type="ARBA" id="ARBA00023180"/>
    </source>
</evidence>
<dbReference type="AlphaFoldDB" id="A0AAW1MF39"/>
<evidence type="ECO:0000256" key="8">
    <source>
        <dbReference type="SAM" id="Phobius"/>
    </source>
</evidence>
<comment type="caution">
    <text evidence="9">The sequence shown here is derived from an EMBL/GenBank/DDBJ whole genome shotgun (WGS) entry which is preliminary data.</text>
</comment>
<evidence type="ECO:0000256" key="1">
    <source>
        <dbReference type="ARBA" id="ARBA00004651"/>
    </source>
</evidence>
<evidence type="ECO:0000256" key="6">
    <source>
        <dbReference type="ARBA" id="ARBA00023170"/>
    </source>
</evidence>
<evidence type="ECO:0000256" key="4">
    <source>
        <dbReference type="ARBA" id="ARBA00022989"/>
    </source>
</evidence>
<protein>
    <submittedName>
        <fullName evidence="9">Uncharacterized protein</fullName>
    </submittedName>
</protein>
<keyword evidence="3 8" id="KW-0812">Transmembrane</keyword>
<dbReference type="Proteomes" id="UP001458880">
    <property type="component" value="Unassembled WGS sequence"/>
</dbReference>
<reference evidence="9 10" key="1">
    <citation type="journal article" date="2024" name="BMC Genomics">
        <title>De novo assembly and annotation of Popillia japonica's genome with initial clues to its potential as an invasive pest.</title>
        <authorList>
            <person name="Cucini C."/>
            <person name="Boschi S."/>
            <person name="Funari R."/>
            <person name="Cardaioli E."/>
            <person name="Iannotti N."/>
            <person name="Marturano G."/>
            <person name="Paoli F."/>
            <person name="Bruttini M."/>
            <person name="Carapelli A."/>
            <person name="Frati F."/>
            <person name="Nardi F."/>
        </authorList>
    </citation>
    <scope>NUCLEOTIDE SEQUENCE [LARGE SCALE GENOMIC DNA]</scope>
    <source>
        <strain evidence="9">DMR45628</strain>
    </source>
</reference>
<accession>A0AAW1MF39</accession>